<comment type="caution">
    <text evidence="2">The sequence shown here is derived from an EMBL/GenBank/DDBJ whole genome shotgun (WGS) entry which is preliminary data.</text>
</comment>
<evidence type="ECO:0000256" key="1">
    <source>
        <dbReference type="SAM" id="Phobius"/>
    </source>
</evidence>
<keyword evidence="1" id="KW-0472">Membrane</keyword>
<feature type="transmembrane region" description="Helical" evidence="1">
    <location>
        <begin position="6"/>
        <end position="30"/>
    </location>
</feature>
<name>A0A9D2TGB3_9FIRM</name>
<evidence type="ECO:0000313" key="3">
    <source>
        <dbReference type="Proteomes" id="UP000823863"/>
    </source>
</evidence>
<protein>
    <submittedName>
        <fullName evidence="2">Uncharacterized protein</fullName>
    </submittedName>
</protein>
<reference evidence="2" key="1">
    <citation type="journal article" date="2021" name="PeerJ">
        <title>Extensive microbial diversity within the chicken gut microbiome revealed by metagenomics and culture.</title>
        <authorList>
            <person name="Gilroy R."/>
            <person name="Ravi A."/>
            <person name="Getino M."/>
            <person name="Pursley I."/>
            <person name="Horton D.L."/>
            <person name="Alikhan N.F."/>
            <person name="Baker D."/>
            <person name="Gharbi K."/>
            <person name="Hall N."/>
            <person name="Watson M."/>
            <person name="Adriaenssens E.M."/>
            <person name="Foster-Nyarko E."/>
            <person name="Jarju S."/>
            <person name="Secka A."/>
            <person name="Antonio M."/>
            <person name="Oren A."/>
            <person name="Chaudhuri R.R."/>
            <person name="La Ragione R."/>
            <person name="Hildebrand F."/>
            <person name="Pallen M.J."/>
        </authorList>
    </citation>
    <scope>NUCLEOTIDE SEQUENCE</scope>
    <source>
        <strain evidence="2">CHK198-12963</strain>
    </source>
</reference>
<dbReference type="Proteomes" id="UP000823863">
    <property type="component" value="Unassembled WGS sequence"/>
</dbReference>
<dbReference type="AlphaFoldDB" id="A0A9D2TGB3"/>
<reference evidence="2" key="2">
    <citation type="submission" date="2021-04" db="EMBL/GenBank/DDBJ databases">
        <authorList>
            <person name="Gilroy R."/>
        </authorList>
    </citation>
    <scope>NUCLEOTIDE SEQUENCE</scope>
    <source>
        <strain evidence="2">CHK198-12963</strain>
    </source>
</reference>
<keyword evidence="1" id="KW-1133">Transmembrane helix</keyword>
<organism evidence="2 3">
    <name type="scientific">Candidatus Enterocloster excrementigallinarum</name>
    <dbReference type="NCBI Taxonomy" id="2838558"/>
    <lineage>
        <taxon>Bacteria</taxon>
        <taxon>Bacillati</taxon>
        <taxon>Bacillota</taxon>
        <taxon>Clostridia</taxon>
        <taxon>Lachnospirales</taxon>
        <taxon>Lachnospiraceae</taxon>
        <taxon>Enterocloster</taxon>
    </lineage>
</organism>
<accession>A0A9D2TGB3</accession>
<dbReference type="EMBL" id="DWWB01000089">
    <property type="protein sequence ID" value="HJC68021.1"/>
    <property type="molecule type" value="Genomic_DNA"/>
</dbReference>
<sequence length="166" mass="18985">MTGRERILLGTALAMYIGYLGWNMILFPALKERETARQKLWNLEEEERKRRVGQLEEDEKFQISLLKEARPEEVDRLVQELAAEAGMEVVSFQAGEAQEAGEESALRKLPVEIELEGPDFECAVDVAEGIHEMEEAVLIDRMEAQPETEGVYLKMELGLYYMDGEM</sequence>
<proteinExistence type="predicted"/>
<gene>
    <name evidence="2" type="ORF">H9931_15145</name>
</gene>
<evidence type="ECO:0000313" key="2">
    <source>
        <dbReference type="EMBL" id="HJC68021.1"/>
    </source>
</evidence>
<keyword evidence="1" id="KW-0812">Transmembrane</keyword>